<dbReference type="WBParaSite" id="HPLM_0001391401-mRNA-1">
    <property type="protein sequence ID" value="HPLM_0001391401-mRNA-1"/>
    <property type="gene ID" value="HPLM_0001391401"/>
</dbReference>
<evidence type="ECO:0000256" key="1">
    <source>
        <dbReference type="SAM" id="MobiDB-lite"/>
    </source>
</evidence>
<reference evidence="4" key="1">
    <citation type="submission" date="2017-02" db="UniProtKB">
        <authorList>
            <consortium name="WormBaseParasite"/>
        </authorList>
    </citation>
    <scope>IDENTIFICATION</scope>
</reference>
<evidence type="ECO:0000313" key="4">
    <source>
        <dbReference type="WBParaSite" id="HPLM_0001391401-mRNA-1"/>
    </source>
</evidence>
<sequence>MDGPSEEEPSSSDRLSQSEFTDLSSLSTINSVKALRFYGLSREEWNEILF</sequence>
<proteinExistence type="predicted"/>
<keyword evidence="3" id="KW-1185">Reference proteome</keyword>
<feature type="compositionally biased region" description="Acidic residues" evidence="1">
    <location>
        <begin position="1"/>
        <end position="10"/>
    </location>
</feature>
<evidence type="ECO:0000313" key="2">
    <source>
        <dbReference type="EMBL" id="VDO51039.1"/>
    </source>
</evidence>
<name>A0A0N4WR21_HAEPC</name>
<dbReference type="Proteomes" id="UP000268014">
    <property type="component" value="Unassembled WGS sequence"/>
</dbReference>
<accession>A0A0N4WR21</accession>
<dbReference type="EMBL" id="UZAF01018380">
    <property type="protein sequence ID" value="VDO51039.1"/>
    <property type="molecule type" value="Genomic_DNA"/>
</dbReference>
<reference evidence="2 3" key="2">
    <citation type="submission" date="2018-11" db="EMBL/GenBank/DDBJ databases">
        <authorList>
            <consortium name="Pathogen Informatics"/>
        </authorList>
    </citation>
    <scope>NUCLEOTIDE SEQUENCE [LARGE SCALE GENOMIC DNA]</scope>
    <source>
        <strain evidence="2 3">MHpl1</strain>
    </source>
</reference>
<evidence type="ECO:0000313" key="3">
    <source>
        <dbReference type="Proteomes" id="UP000268014"/>
    </source>
</evidence>
<protein>
    <submittedName>
        <fullName evidence="4">Sigma70_r1_2 domain-containing protein</fullName>
    </submittedName>
</protein>
<dbReference type="AlphaFoldDB" id="A0A0N4WR21"/>
<gene>
    <name evidence="2" type="ORF">HPLM_LOCUS13906</name>
</gene>
<organism evidence="4">
    <name type="scientific">Haemonchus placei</name>
    <name type="common">Barber's pole worm</name>
    <dbReference type="NCBI Taxonomy" id="6290"/>
    <lineage>
        <taxon>Eukaryota</taxon>
        <taxon>Metazoa</taxon>
        <taxon>Ecdysozoa</taxon>
        <taxon>Nematoda</taxon>
        <taxon>Chromadorea</taxon>
        <taxon>Rhabditida</taxon>
        <taxon>Rhabditina</taxon>
        <taxon>Rhabditomorpha</taxon>
        <taxon>Strongyloidea</taxon>
        <taxon>Trichostrongylidae</taxon>
        <taxon>Haemonchus</taxon>
    </lineage>
</organism>
<feature type="region of interest" description="Disordered" evidence="1">
    <location>
        <begin position="1"/>
        <end position="21"/>
    </location>
</feature>